<keyword evidence="4" id="KW-1133">Transmembrane helix</keyword>
<gene>
    <name evidence="6" type="ORF">ENSA7_75400</name>
</gene>
<dbReference type="SUPFAM" id="SSF69593">
    <property type="entry name" value="Glycerol-3-phosphate (1)-acyltransferase"/>
    <property type="match status" value="1"/>
</dbReference>
<dbReference type="Proteomes" id="UP000238823">
    <property type="component" value="Unassembled WGS sequence"/>
</dbReference>
<keyword evidence="4" id="KW-0812">Transmembrane</keyword>
<dbReference type="PANTHER" id="PTHR10434">
    <property type="entry name" value="1-ACYL-SN-GLYCEROL-3-PHOSPHATE ACYLTRANSFERASE"/>
    <property type="match status" value="1"/>
</dbReference>
<feature type="transmembrane region" description="Helical" evidence="4">
    <location>
        <begin position="55"/>
        <end position="81"/>
    </location>
</feature>
<evidence type="ECO:0000259" key="5">
    <source>
        <dbReference type="SMART" id="SM00563"/>
    </source>
</evidence>
<dbReference type="InterPro" id="IPR002123">
    <property type="entry name" value="Plipid/glycerol_acylTrfase"/>
</dbReference>
<evidence type="ECO:0000256" key="4">
    <source>
        <dbReference type="SAM" id="Phobius"/>
    </source>
</evidence>
<accession>A0A2S9XQU2</accession>
<evidence type="ECO:0000313" key="6">
    <source>
        <dbReference type="EMBL" id="PRP95226.1"/>
    </source>
</evidence>
<dbReference type="AlphaFoldDB" id="A0A2S9XQU2"/>
<reference evidence="6 7" key="1">
    <citation type="submission" date="2018-03" db="EMBL/GenBank/DDBJ databases">
        <title>Draft Genome Sequences of the Obligatory Marine Myxobacteria Enhygromyxa salina SWB007.</title>
        <authorList>
            <person name="Poehlein A."/>
            <person name="Moghaddam J.A."/>
            <person name="Harms H."/>
            <person name="Alanjari M."/>
            <person name="Koenig G.M."/>
            <person name="Daniel R."/>
            <person name="Schaeberle T.F."/>
        </authorList>
    </citation>
    <scope>NUCLEOTIDE SEQUENCE [LARGE SCALE GENOMIC DNA]</scope>
    <source>
        <strain evidence="6 7">SWB007</strain>
    </source>
</reference>
<dbReference type="SMART" id="SM00563">
    <property type="entry name" value="PlsC"/>
    <property type="match status" value="1"/>
</dbReference>
<evidence type="ECO:0000256" key="1">
    <source>
        <dbReference type="ARBA" id="ARBA00005189"/>
    </source>
</evidence>
<comment type="caution">
    <text evidence="6">The sequence shown here is derived from an EMBL/GenBank/DDBJ whole genome shotgun (WGS) entry which is preliminary data.</text>
</comment>
<dbReference type="CDD" id="cd07990">
    <property type="entry name" value="LPLAT_LCLAT1-like"/>
    <property type="match status" value="1"/>
</dbReference>
<dbReference type="GO" id="GO:0003841">
    <property type="term" value="F:1-acylglycerol-3-phosphate O-acyltransferase activity"/>
    <property type="evidence" value="ECO:0007669"/>
    <property type="project" value="TreeGrafter"/>
</dbReference>
<proteinExistence type="predicted"/>
<evidence type="ECO:0000256" key="2">
    <source>
        <dbReference type="ARBA" id="ARBA00022679"/>
    </source>
</evidence>
<comment type="pathway">
    <text evidence="1">Lipid metabolism.</text>
</comment>
<dbReference type="GO" id="GO:0006654">
    <property type="term" value="P:phosphatidic acid biosynthetic process"/>
    <property type="evidence" value="ECO:0007669"/>
    <property type="project" value="TreeGrafter"/>
</dbReference>
<evidence type="ECO:0000313" key="7">
    <source>
        <dbReference type="Proteomes" id="UP000238823"/>
    </source>
</evidence>
<feature type="transmembrane region" description="Helical" evidence="4">
    <location>
        <begin position="20"/>
        <end position="43"/>
    </location>
</feature>
<feature type="domain" description="Phospholipid/glycerol acyltransferase" evidence="5">
    <location>
        <begin position="128"/>
        <end position="253"/>
    </location>
</feature>
<keyword evidence="4" id="KW-0472">Membrane</keyword>
<name>A0A2S9XQU2_9BACT</name>
<dbReference type="EMBL" id="PVNL01000138">
    <property type="protein sequence ID" value="PRP95226.1"/>
    <property type="molecule type" value="Genomic_DNA"/>
</dbReference>
<dbReference type="PANTHER" id="PTHR10434:SF11">
    <property type="entry name" value="1-ACYL-SN-GLYCEROL-3-PHOSPHATE ACYLTRANSFERASE"/>
    <property type="match status" value="1"/>
</dbReference>
<keyword evidence="3 6" id="KW-0012">Acyltransferase</keyword>
<keyword evidence="2 6" id="KW-0808">Transferase</keyword>
<sequence length="335" mass="36437">MSEGSGPSPLVRRSLSCSFVVLACAFVWAAAPVLLPLALLVDLGIRRRFVLARTYVMVMVALICESVGVAVALTLELALALGVDRQRVLARSFQIQCLWVAALARSAFAIFSVRLEVEGAEAIGDGPLLVFMRHASTADALLPGLLISGPRGIVLRYVLKHELLWDPCLDLVGNQLENYFVQRGVGSEQEIEGVARLADNLGREGVLIYPEGTRFGLRKRARILEKLEAAGDERGVAQVRALTHVLPPRHGGPLALLERGRGVDVLFCAHTGLEGTVSFASLLRGQLIGTVIRVRFWRVPAREIPEGRDDRIVWLHGQWEQVNGFVAAQDSGDGS</sequence>
<protein>
    <submittedName>
        <fullName evidence="6">Acyltransferase</fullName>
    </submittedName>
</protein>
<evidence type="ECO:0000256" key="3">
    <source>
        <dbReference type="ARBA" id="ARBA00023315"/>
    </source>
</evidence>
<organism evidence="6 7">
    <name type="scientific">Enhygromyxa salina</name>
    <dbReference type="NCBI Taxonomy" id="215803"/>
    <lineage>
        <taxon>Bacteria</taxon>
        <taxon>Pseudomonadati</taxon>
        <taxon>Myxococcota</taxon>
        <taxon>Polyangia</taxon>
        <taxon>Nannocystales</taxon>
        <taxon>Nannocystaceae</taxon>
        <taxon>Enhygromyxa</taxon>
    </lineage>
</organism>
<dbReference type="Pfam" id="PF01553">
    <property type="entry name" value="Acyltransferase"/>
    <property type="match status" value="1"/>
</dbReference>